<dbReference type="Pfam" id="PF04935">
    <property type="entry name" value="SURF6"/>
    <property type="match status" value="1"/>
</dbReference>
<comment type="similarity">
    <text evidence="2">Belongs to the SURF6 family.</text>
</comment>
<dbReference type="InterPro" id="IPR029190">
    <property type="entry name" value="Rrp14/SURF6_C"/>
</dbReference>
<feature type="compositionally biased region" description="Basic and acidic residues" evidence="4">
    <location>
        <begin position="363"/>
        <end position="375"/>
    </location>
</feature>
<reference evidence="6 7" key="1">
    <citation type="journal article" date="2017" name="Curr. Biol.">
        <title>Genome architecture and evolution of a unichromosomal asexual nematode.</title>
        <authorList>
            <person name="Fradin H."/>
            <person name="Zegar C."/>
            <person name="Gutwein M."/>
            <person name="Lucas J."/>
            <person name="Kovtun M."/>
            <person name="Corcoran D."/>
            <person name="Baugh L.R."/>
            <person name="Kiontke K."/>
            <person name="Gunsalus K."/>
            <person name="Fitch D.H."/>
            <person name="Piano F."/>
        </authorList>
    </citation>
    <scope>NUCLEOTIDE SEQUENCE [LARGE SCALE GENOMIC DNA]</scope>
    <source>
        <strain evidence="6">PF1309</strain>
    </source>
</reference>
<evidence type="ECO:0000256" key="1">
    <source>
        <dbReference type="ARBA" id="ARBA00004123"/>
    </source>
</evidence>
<dbReference type="GO" id="GO:0003677">
    <property type="term" value="F:DNA binding"/>
    <property type="evidence" value="ECO:0007669"/>
    <property type="project" value="TreeGrafter"/>
</dbReference>
<evidence type="ECO:0000313" key="7">
    <source>
        <dbReference type="Proteomes" id="UP000218231"/>
    </source>
</evidence>
<dbReference type="STRING" id="2018661.A0A2A2LWG5"/>
<evidence type="ECO:0000259" key="5">
    <source>
        <dbReference type="Pfam" id="PF04935"/>
    </source>
</evidence>
<comment type="subcellular location">
    <subcellularLocation>
        <location evidence="1">Nucleus</location>
    </subcellularLocation>
</comment>
<dbReference type="PANTHER" id="PTHR14369:SF0">
    <property type="entry name" value="SURFEIT LOCUS PROTEIN 6"/>
    <property type="match status" value="1"/>
</dbReference>
<dbReference type="Proteomes" id="UP000218231">
    <property type="component" value="Unassembled WGS sequence"/>
</dbReference>
<feature type="region of interest" description="Disordered" evidence="4">
    <location>
        <begin position="1"/>
        <end position="31"/>
    </location>
</feature>
<feature type="compositionally biased region" description="Basic residues" evidence="4">
    <location>
        <begin position="346"/>
        <end position="362"/>
    </location>
</feature>
<dbReference type="GO" id="GO:0005730">
    <property type="term" value="C:nucleolus"/>
    <property type="evidence" value="ECO:0007669"/>
    <property type="project" value="TreeGrafter"/>
</dbReference>
<keyword evidence="3" id="KW-0539">Nucleus</keyword>
<feature type="compositionally biased region" description="Basic residues" evidence="4">
    <location>
        <begin position="323"/>
        <end position="335"/>
    </location>
</feature>
<evidence type="ECO:0000256" key="2">
    <source>
        <dbReference type="ARBA" id="ARBA00005904"/>
    </source>
</evidence>
<evidence type="ECO:0000256" key="3">
    <source>
        <dbReference type="ARBA" id="ARBA00023242"/>
    </source>
</evidence>
<dbReference type="GO" id="GO:0042273">
    <property type="term" value="P:ribosomal large subunit biogenesis"/>
    <property type="evidence" value="ECO:0007669"/>
    <property type="project" value="TreeGrafter"/>
</dbReference>
<dbReference type="PANTHER" id="PTHR14369">
    <property type="entry name" value="SURFEIT LOCUS PROTEIN 6"/>
    <property type="match status" value="1"/>
</dbReference>
<keyword evidence="7" id="KW-1185">Reference proteome</keyword>
<evidence type="ECO:0000256" key="4">
    <source>
        <dbReference type="SAM" id="MobiDB-lite"/>
    </source>
</evidence>
<dbReference type="AlphaFoldDB" id="A0A2A2LWG5"/>
<dbReference type="EMBL" id="LIAE01006366">
    <property type="protein sequence ID" value="PAV90584.1"/>
    <property type="molecule type" value="Genomic_DNA"/>
</dbReference>
<dbReference type="GO" id="GO:0042274">
    <property type="term" value="P:ribosomal small subunit biogenesis"/>
    <property type="evidence" value="ECO:0007669"/>
    <property type="project" value="TreeGrafter"/>
</dbReference>
<dbReference type="GO" id="GO:0003723">
    <property type="term" value="F:RNA binding"/>
    <property type="evidence" value="ECO:0007669"/>
    <property type="project" value="TreeGrafter"/>
</dbReference>
<feature type="compositionally biased region" description="Basic and acidic residues" evidence="4">
    <location>
        <begin position="187"/>
        <end position="229"/>
    </location>
</feature>
<name>A0A2A2LWG5_9BILA</name>
<accession>A0A2A2LWG5</accession>
<feature type="region of interest" description="Disordered" evidence="4">
    <location>
        <begin position="492"/>
        <end position="554"/>
    </location>
</feature>
<comment type="caution">
    <text evidence="6">The sequence shown here is derived from an EMBL/GenBank/DDBJ whole genome shotgun (WGS) entry which is preliminary data.</text>
</comment>
<feature type="region of interest" description="Disordered" evidence="4">
    <location>
        <begin position="317"/>
        <end position="393"/>
    </location>
</feature>
<feature type="compositionally biased region" description="Basic and acidic residues" evidence="4">
    <location>
        <begin position="499"/>
        <end position="539"/>
    </location>
</feature>
<feature type="region of interest" description="Disordered" evidence="4">
    <location>
        <begin position="419"/>
        <end position="438"/>
    </location>
</feature>
<dbReference type="OrthoDB" id="444809at2759"/>
<feature type="compositionally biased region" description="Basic and acidic residues" evidence="4">
    <location>
        <begin position="8"/>
        <end position="26"/>
    </location>
</feature>
<sequence>MKPPRGVNKADSKTDSKSGENEKKQQGSDVDEGLLKQIQGLELTIKNTCDLIPVSTWDFDETVKERLREHKHELVNKILTKAERKKMPNSRKQLLARSLDGGVLNTVTQILDHFAHTSSVNVHVKVPTNLPKPPAKQPKQEGEGEGKKAKKGKQNAAEGQKPALTKGKEDSDTDESDASSSEDSEDEQPKQGKKKTDSQPKSPVSDKKSLQMNKEKSKQIKESAKKQKEDSDDGESEGEEDVKMASGDDDSTDEEAQMKMNNKGGKRKGQEDKAVQNGPKPKKTKLDLELEKYVGVDESTLDPVESRHLAMLKLQKKIENMKVSRKGQKSKKISGKRAAELERERKLKRRMSKLKMKQKRAQAKAEKKGSEDSDAKPNGGPAAPVSVKVDKDGKQMQLPLTDDGKIAYSKFDFIVKQANHKKKRLSRKEKGDKFTGKDYRSLLHKVEKRKEKLEGLSEKDPEKAKSLEEEIKWNRAMKRASGVKVKDDENLLMKGLKRKEKDKAKKKEKWEQRVGKVEKDIQERQDKRKENIRKRVEEKKKRKLANLRKKGKLL</sequence>
<feature type="region of interest" description="Disordered" evidence="4">
    <location>
        <begin position="124"/>
        <end position="289"/>
    </location>
</feature>
<feature type="compositionally biased region" description="Acidic residues" evidence="4">
    <location>
        <begin position="171"/>
        <end position="186"/>
    </location>
</feature>
<proteinExistence type="inferred from homology"/>
<feature type="compositionally biased region" description="Acidic residues" evidence="4">
    <location>
        <begin position="230"/>
        <end position="240"/>
    </location>
</feature>
<evidence type="ECO:0000313" key="6">
    <source>
        <dbReference type="EMBL" id="PAV90584.1"/>
    </source>
</evidence>
<feature type="compositionally biased region" description="Basic residues" evidence="4">
    <location>
        <begin position="540"/>
        <end position="554"/>
    </location>
</feature>
<protein>
    <recommendedName>
        <fullName evidence="5">Ribosomal RNA-processing protein 14/surfeit locus protein 6 C-terminal domain-containing protein</fullName>
    </recommendedName>
</protein>
<feature type="compositionally biased region" description="Basic and acidic residues" evidence="4">
    <location>
        <begin position="428"/>
        <end position="438"/>
    </location>
</feature>
<gene>
    <name evidence="6" type="ORF">WR25_13261</name>
</gene>
<feature type="compositionally biased region" description="Basic and acidic residues" evidence="4">
    <location>
        <begin position="138"/>
        <end position="147"/>
    </location>
</feature>
<dbReference type="InterPro" id="IPR007019">
    <property type="entry name" value="SURF6"/>
</dbReference>
<feature type="domain" description="Ribosomal RNA-processing protein 14/surfeit locus protein 6 C-terminal" evidence="5">
    <location>
        <begin position="340"/>
        <end position="543"/>
    </location>
</feature>
<organism evidence="6 7">
    <name type="scientific">Diploscapter pachys</name>
    <dbReference type="NCBI Taxonomy" id="2018661"/>
    <lineage>
        <taxon>Eukaryota</taxon>
        <taxon>Metazoa</taxon>
        <taxon>Ecdysozoa</taxon>
        <taxon>Nematoda</taxon>
        <taxon>Chromadorea</taxon>
        <taxon>Rhabditida</taxon>
        <taxon>Rhabditina</taxon>
        <taxon>Rhabditomorpha</taxon>
        <taxon>Rhabditoidea</taxon>
        <taxon>Rhabditidae</taxon>
        <taxon>Diploscapter</taxon>
    </lineage>
</organism>